<proteinExistence type="predicted"/>
<evidence type="ECO:0008006" key="4">
    <source>
        <dbReference type="Google" id="ProtNLM"/>
    </source>
</evidence>
<keyword evidence="1" id="KW-0812">Transmembrane</keyword>
<accession>A0A7J8YPE3</accession>
<feature type="transmembrane region" description="Helical" evidence="1">
    <location>
        <begin position="69"/>
        <end position="94"/>
    </location>
</feature>
<organism evidence="2 3">
    <name type="scientific">Gossypium aridum</name>
    <name type="common">American cotton</name>
    <name type="synonym">Erioxylum aridum</name>
    <dbReference type="NCBI Taxonomy" id="34290"/>
    <lineage>
        <taxon>Eukaryota</taxon>
        <taxon>Viridiplantae</taxon>
        <taxon>Streptophyta</taxon>
        <taxon>Embryophyta</taxon>
        <taxon>Tracheophyta</taxon>
        <taxon>Spermatophyta</taxon>
        <taxon>Magnoliopsida</taxon>
        <taxon>eudicotyledons</taxon>
        <taxon>Gunneridae</taxon>
        <taxon>Pentapetalae</taxon>
        <taxon>rosids</taxon>
        <taxon>malvids</taxon>
        <taxon>Malvales</taxon>
        <taxon>Malvaceae</taxon>
        <taxon>Malvoideae</taxon>
        <taxon>Gossypium</taxon>
    </lineage>
</organism>
<keyword evidence="3" id="KW-1185">Reference proteome</keyword>
<evidence type="ECO:0000313" key="3">
    <source>
        <dbReference type="Proteomes" id="UP000593577"/>
    </source>
</evidence>
<dbReference type="Proteomes" id="UP000593577">
    <property type="component" value="Unassembled WGS sequence"/>
</dbReference>
<dbReference type="EMBL" id="JABFAA010118298">
    <property type="protein sequence ID" value="MBA0700849.1"/>
    <property type="molecule type" value="Genomic_DNA"/>
</dbReference>
<gene>
    <name evidence="2" type="ORF">Goari_026795</name>
</gene>
<sequence length="125" mass="14074">ILRSLTPLLVVVVDAAFRKQPYPKKLTFIKLNTMGFVFYNNFLSLMMAPFFRVLSGECGELFTVVTRKAIFATTFTVTGVVNKFLIVLINVLIWDKHATLIGLVCLLSHQQVGFCISSSVEVERK</sequence>
<feature type="non-terminal residue" evidence="2">
    <location>
        <position position="1"/>
    </location>
</feature>
<protein>
    <recommendedName>
        <fullName evidence="4">Sugar phosphate transporter domain-containing protein</fullName>
    </recommendedName>
</protein>
<name>A0A7J8YPE3_GOSAI</name>
<evidence type="ECO:0000256" key="1">
    <source>
        <dbReference type="SAM" id="Phobius"/>
    </source>
</evidence>
<evidence type="ECO:0000313" key="2">
    <source>
        <dbReference type="EMBL" id="MBA0700849.1"/>
    </source>
</evidence>
<reference evidence="2 3" key="1">
    <citation type="journal article" date="2019" name="Genome Biol. Evol.">
        <title>Insights into the evolution of the New World diploid cottons (Gossypium, subgenus Houzingenia) based on genome sequencing.</title>
        <authorList>
            <person name="Grover C.E."/>
            <person name="Arick M.A. 2nd"/>
            <person name="Thrash A."/>
            <person name="Conover J.L."/>
            <person name="Sanders W.S."/>
            <person name="Peterson D.G."/>
            <person name="Frelichowski J.E."/>
            <person name="Scheffler J.A."/>
            <person name="Scheffler B.E."/>
            <person name="Wendel J.F."/>
        </authorList>
    </citation>
    <scope>NUCLEOTIDE SEQUENCE [LARGE SCALE GENOMIC DNA]</scope>
    <source>
        <strain evidence="2">185</strain>
        <tissue evidence="2">Leaf</tissue>
    </source>
</reference>
<keyword evidence="1" id="KW-1133">Transmembrane helix</keyword>
<feature type="transmembrane region" description="Helical" evidence="1">
    <location>
        <begin position="28"/>
        <end position="48"/>
    </location>
</feature>
<keyword evidence="1" id="KW-0472">Membrane</keyword>
<dbReference type="AlphaFoldDB" id="A0A7J8YPE3"/>
<comment type="caution">
    <text evidence="2">The sequence shown here is derived from an EMBL/GenBank/DDBJ whole genome shotgun (WGS) entry which is preliminary data.</text>
</comment>